<dbReference type="CDD" id="cd07067">
    <property type="entry name" value="HP_PGM_like"/>
    <property type="match status" value="1"/>
</dbReference>
<dbReference type="Proteomes" id="UP001265700">
    <property type="component" value="Unassembled WGS sequence"/>
</dbReference>
<dbReference type="SMART" id="SM00855">
    <property type="entry name" value="PGAM"/>
    <property type="match status" value="1"/>
</dbReference>
<evidence type="ECO:0000313" key="2">
    <source>
        <dbReference type="Proteomes" id="UP001265700"/>
    </source>
</evidence>
<organism evidence="1 2">
    <name type="scientific">Hydrogenophaga palleronii</name>
    <dbReference type="NCBI Taxonomy" id="65655"/>
    <lineage>
        <taxon>Bacteria</taxon>
        <taxon>Pseudomonadati</taxon>
        <taxon>Pseudomonadota</taxon>
        <taxon>Betaproteobacteria</taxon>
        <taxon>Burkholderiales</taxon>
        <taxon>Comamonadaceae</taxon>
        <taxon>Hydrogenophaga</taxon>
    </lineage>
</organism>
<dbReference type="RefSeq" id="WP_310311485.1">
    <property type="nucleotide sequence ID" value="NZ_JAVDWU010000001.1"/>
</dbReference>
<proteinExistence type="predicted"/>
<keyword evidence="1" id="KW-0378">Hydrolase</keyword>
<dbReference type="InterPro" id="IPR029033">
    <property type="entry name" value="His_PPase_superfam"/>
</dbReference>
<accession>A0ABU1WHZ4</accession>
<dbReference type="InterPro" id="IPR013078">
    <property type="entry name" value="His_Pase_superF_clade-1"/>
</dbReference>
<evidence type="ECO:0000313" key="1">
    <source>
        <dbReference type="EMBL" id="MDR7148681.1"/>
    </source>
</evidence>
<reference evidence="1 2" key="1">
    <citation type="submission" date="2023-07" db="EMBL/GenBank/DDBJ databases">
        <title>Sorghum-associated microbial communities from plants grown in Nebraska, USA.</title>
        <authorList>
            <person name="Schachtman D."/>
        </authorList>
    </citation>
    <scope>NUCLEOTIDE SEQUENCE [LARGE SCALE GENOMIC DNA]</scope>
    <source>
        <strain evidence="1 2">4249</strain>
    </source>
</reference>
<comment type="caution">
    <text evidence="1">The sequence shown here is derived from an EMBL/GenBank/DDBJ whole genome shotgun (WGS) entry which is preliminary data.</text>
</comment>
<keyword evidence="2" id="KW-1185">Reference proteome</keyword>
<dbReference type="GO" id="GO:0043755">
    <property type="term" value="F:alpha-ribazole phosphatase activity"/>
    <property type="evidence" value="ECO:0007669"/>
    <property type="project" value="UniProtKB-EC"/>
</dbReference>
<dbReference type="Pfam" id="PF00300">
    <property type="entry name" value="His_Phos_1"/>
    <property type="match status" value="1"/>
</dbReference>
<protein>
    <submittedName>
        <fullName evidence="1">Alpha-ribazole phosphatase</fullName>
        <ecNumber evidence="1">3.1.3.73</ecNumber>
    </submittedName>
</protein>
<sequence length="184" mass="20271">MKLWLLRHARVDLAPGLCYGASDVPAHADLTQAAAEALAPLVPQTAPLWVSGLGRARQLAEAVRLLRPDLEPLRTDARLNEMDFGQWELQRWDAIPRHAFEAWMAEFAHHRFGGAESTQQVIDRVFAALNDTRKTGRPEAVWVTHAGVIRAVQYLAVHGARPIQDASGWPADAPEPGGHLCLTL</sequence>
<dbReference type="EC" id="3.1.3.73" evidence="1"/>
<dbReference type="EMBL" id="JAVDWU010000001">
    <property type="protein sequence ID" value="MDR7148681.1"/>
    <property type="molecule type" value="Genomic_DNA"/>
</dbReference>
<gene>
    <name evidence="1" type="ORF">J2W49_000609</name>
</gene>
<dbReference type="Gene3D" id="3.40.50.1240">
    <property type="entry name" value="Phosphoglycerate mutase-like"/>
    <property type="match status" value="1"/>
</dbReference>
<dbReference type="SUPFAM" id="SSF53254">
    <property type="entry name" value="Phosphoglycerate mutase-like"/>
    <property type="match status" value="1"/>
</dbReference>
<name>A0ABU1WHZ4_9BURK</name>